<keyword evidence="3" id="KW-1185">Reference proteome</keyword>
<feature type="transmembrane region" description="Helical" evidence="1">
    <location>
        <begin position="38"/>
        <end position="57"/>
    </location>
</feature>
<evidence type="ECO:0000313" key="3">
    <source>
        <dbReference type="Proteomes" id="UP000324143"/>
    </source>
</evidence>
<keyword evidence="1" id="KW-0472">Membrane</keyword>
<dbReference type="Proteomes" id="UP000324143">
    <property type="component" value="Unassembled WGS sequence"/>
</dbReference>
<name>A0A5D0MJ32_9BACT</name>
<sequence length="103" mass="12392">MSERVILHIILFVIFLISYFIVDYFWRKKYDYNIYAKVVYKILKLSTSISLSLLILLLGLRKIYSIIYLRNYESMRIIITGVFLLSIAMQVIAYLNLKFMDKY</sequence>
<dbReference type="AlphaFoldDB" id="A0A5D0MJ32"/>
<proteinExistence type="predicted"/>
<keyword evidence="1" id="KW-0812">Transmembrane</keyword>
<gene>
    <name evidence="2" type="ORF">FXF47_04215</name>
</gene>
<accession>A0A5D0MJ32</accession>
<evidence type="ECO:0000313" key="2">
    <source>
        <dbReference type="EMBL" id="TYB31531.1"/>
    </source>
</evidence>
<protein>
    <submittedName>
        <fullName evidence="2">Uncharacterized protein</fullName>
    </submittedName>
</protein>
<feature type="transmembrane region" description="Helical" evidence="1">
    <location>
        <begin position="6"/>
        <end position="26"/>
    </location>
</feature>
<reference evidence="2" key="1">
    <citation type="submission" date="2019-08" db="EMBL/GenBank/DDBJ databases">
        <title>Genomic characterization of a novel candidate phylum (ARYD3) from a high temperature, high salinity tertiary oil reservoir in north central Oklahoma, USA.</title>
        <authorList>
            <person name="Youssef N.H."/>
            <person name="Yadav A."/>
            <person name="Elshahed M.S."/>
        </authorList>
    </citation>
    <scope>NUCLEOTIDE SEQUENCE [LARGE SCALE GENOMIC DNA]</scope>
    <source>
        <strain evidence="2">ARYD3</strain>
    </source>
</reference>
<keyword evidence="1" id="KW-1133">Transmembrane helix</keyword>
<dbReference type="EMBL" id="VSIX01000033">
    <property type="protein sequence ID" value="TYB31531.1"/>
    <property type="molecule type" value="Genomic_DNA"/>
</dbReference>
<organism evidence="2 3">
    <name type="scientific">Candidatus Mcinerneyibacterium aminivorans</name>
    <dbReference type="NCBI Taxonomy" id="2703815"/>
    <lineage>
        <taxon>Bacteria</taxon>
        <taxon>Candidatus Macinerneyibacteriota</taxon>
        <taxon>Candidatus Mcinerneyibacteria</taxon>
        <taxon>Candidatus Mcinerneyibacteriales</taxon>
        <taxon>Candidatus Mcinerneyibacteriaceae</taxon>
        <taxon>Candidatus Mcinerneyibacterium</taxon>
    </lineage>
</organism>
<evidence type="ECO:0000256" key="1">
    <source>
        <dbReference type="SAM" id="Phobius"/>
    </source>
</evidence>
<comment type="caution">
    <text evidence="2">The sequence shown here is derived from an EMBL/GenBank/DDBJ whole genome shotgun (WGS) entry which is preliminary data.</text>
</comment>
<feature type="transmembrane region" description="Helical" evidence="1">
    <location>
        <begin position="77"/>
        <end position="97"/>
    </location>
</feature>